<dbReference type="AlphaFoldDB" id="A0A0G4FRJ8"/>
<sequence>MWEEGPLNPGKGEYAVKHSLDPADGCLVEEFEKYKTVCSGEGRGGGRGNVVQLVGWERAVVDGRECDCLVLEWVGGGTLLKNIGGRWESSSALRQTRSASACWWWK</sequence>
<name>A0A0G4FRJ8_9ALVE</name>
<evidence type="ECO:0008006" key="2">
    <source>
        <dbReference type="Google" id="ProtNLM"/>
    </source>
</evidence>
<evidence type="ECO:0000313" key="1">
    <source>
        <dbReference type="EMBL" id="CEM17245.1"/>
    </source>
</evidence>
<accession>A0A0G4FRJ8</accession>
<protein>
    <recommendedName>
        <fullName evidence="2">Protein kinase domain-containing protein</fullName>
    </recommendedName>
</protein>
<dbReference type="EMBL" id="CDMZ01000576">
    <property type="protein sequence ID" value="CEM17245.1"/>
    <property type="molecule type" value="Genomic_DNA"/>
</dbReference>
<organism evidence="1">
    <name type="scientific">Chromera velia CCMP2878</name>
    <dbReference type="NCBI Taxonomy" id="1169474"/>
    <lineage>
        <taxon>Eukaryota</taxon>
        <taxon>Sar</taxon>
        <taxon>Alveolata</taxon>
        <taxon>Colpodellida</taxon>
        <taxon>Chromeraceae</taxon>
        <taxon>Chromera</taxon>
    </lineage>
</organism>
<reference evidence="1" key="1">
    <citation type="submission" date="2014-11" db="EMBL/GenBank/DDBJ databases">
        <authorList>
            <person name="Otto D Thomas"/>
            <person name="Naeem Raeece"/>
        </authorList>
    </citation>
    <scope>NUCLEOTIDE SEQUENCE</scope>
</reference>
<gene>
    <name evidence="1" type="ORF">Cvel_18406</name>
</gene>
<proteinExistence type="predicted"/>
<dbReference type="VEuPathDB" id="CryptoDB:Cvel_18406"/>